<gene>
    <name evidence="1" type="ORF">BDV95DRAFT_576058</name>
</gene>
<sequence>MKLPMYLPSSLTCSSLVFGASGWIVESLFVVADPTCRKLQLPMMSTFFTFRDPHLLPSFASPVLGFEWLIWRVRGIGTPNISVMWALFSDFMSQRFPTTCSTLWGSASSFAPAASRSI</sequence>
<dbReference type="Proteomes" id="UP000481861">
    <property type="component" value="Unassembled WGS sequence"/>
</dbReference>
<protein>
    <submittedName>
        <fullName evidence="1">Uncharacterized protein</fullName>
    </submittedName>
</protein>
<evidence type="ECO:0000313" key="1">
    <source>
        <dbReference type="EMBL" id="KAF2869693.1"/>
    </source>
</evidence>
<comment type="caution">
    <text evidence="1">The sequence shown here is derived from an EMBL/GenBank/DDBJ whole genome shotgun (WGS) entry which is preliminary data.</text>
</comment>
<organism evidence="1 2">
    <name type="scientific">Massariosphaeria phaeospora</name>
    <dbReference type="NCBI Taxonomy" id="100035"/>
    <lineage>
        <taxon>Eukaryota</taxon>
        <taxon>Fungi</taxon>
        <taxon>Dikarya</taxon>
        <taxon>Ascomycota</taxon>
        <taxon>Pezizomycotina</taxon>
        <taxon>Dothideomycetes</taxon>
        <taxon>Pleosporomycetidae</taxon>
        <taxon>Pleosporales</taxon>
        <taxon>Pleosporales incertae sedis</taxon>
        <taxon>Massariosphaeria</taxon>
    </lineage>
</organism>
<keyword evidence="2" id="KW-1185">Reference proteome</keyword>
<dbReference type="EMBL" id="JAADJZ010000015">
    <property type="protein sequence ID" value="KAF2869693.1"/>
    <property type="molecule type" value="Genomic_DNA"/>
</dbReference>
<reference evidence="1 2" key="1">
    <citation type="submission" date="2020-01" db="EMBL/GenBank/DDBJ databases">
        <authorList>
            <consortium name="DOE Joint Genome Institute"/>
            <person name="Haridas S."/>
            <person name="Albert R."/>
            <person name="Binder M."/>
            <person name="Bloem J."/>
            <person name="Labutti K."/>
            <person name="Salamov A."/>
            <person name="Andreopoulos B."/>
            <person name="Baker S.E."/>
            <person name="Barry K."/>
            <person name="Bills G."/>
            <person name="Bluhm B.H."/>
            <person name="Cannon C."/>
            <person name="Castanera R."/>
            <person name="Culley D.E."/>
            <person name="Daum C."/>
            <person name="Ezra D."/>
            <person name="Gonzalez J.B."/>
            <person name="Henrissat B."/>
            <person name="Kuo A."/>
            <person name="Liang C."/>
            <person name="Lipzen A."/>
            <person name="Lutzoni F."/>
            <person name="Magnuson J."/>
            <person name="Mondo S."/>
            <person name="Nolan M."/>
            <person name="Ohm R."/>
            <person name="Pangilinan J."/>
            <person name="Park H.-J.H."/>
            <person name="Ramirez L."/>
            <person name="Alfaro M."/>
            <person name="Sun H."/>
            <person name="Tritt A."/>
            <person name="Yoshinaga Y."/>
            <person name="Zwiers L.-H.L."/>
            <person name="Turgeon B.G."/>
            <person name="Goodwin S.B."/>
            <person name="Spatafora J.W."/>
            <person name="Crous P.W."/>
            <person name="Grigoriev I.V."/>
        </authorList>
    </citation>
    <scope>NUCLEOTIDE SEQUENCE [LARGE SCALE GENOMIC DNA]</scope>
    <source>
        <strain evidence="1 2">CBS 611.86</strain>
    </source>
</reference>
<name>A0A7C8I840_9PLEO</name>
<accession>A0A7C8I840</accession>
<proteinExistence type="predicted"/>
<dbReference type="AlphaFoldDB" id="A0A7C8I840"/>
<evidence type="ECO:0000313" key="2">
    <source>
        <dbReference type="Proteomes" id="UP000481861"/>
    </source>
</evidence>